<evidence type="ECO:0000313" key="1">
    <source>
        <dbReference type="Ensembl" id="ENSCJAP00000091304.1"/>
    </source>
</evidence>
<proteinExistence type="predicted"/>
<reference evidence="1" key="2">
    <citation type="submission" date="2025-08" db="UniProtKB">
        <authorList>
            <consortium name="Ensembl"/>
        </authorList>
    </citation>
    <scope>IDENTIFICATION</scope>
</reference>
<dbReference type="GeneTree" id="ENSGT01150000286925"/>
<accession>A0A8I3X1R1</accession>
<reference evidence="1" key="3">
    <citation type="submission" date="2025-09" db="UniProtKB">
        <authorList>
            <consortium name="Ensembl"/>
        </authorList>
    </citation>
    <scope>IDENTIFICATION</scope>
</reference>
<organism evidence="1 2">
    <name type="scientific">Callithrix jacchus</name>
    <name type="common">White-tufted-ear marmoset</name>
    <name type="synonym">Simia Jacchus</name>
    <dbReference type="NCBI Taxonomy" id="9483"/>
    <lineage>
        <taxon>Eukaryota</taxon>
        <taxon>Metazoa</taxon>
        <taxon>Chordata</taxon>
        <taxon>Craniata</taxon>
        <taxon>Vertebrata</taxon>
        <taxon>Euteleostomi</taxon>
        <taxon>Mammalia</taxon>
        <taxon>Eutheria</taxon>
        <taxon>Euarchontoglires</taxon>
        <taxon>Primates</taxon>
        <taxon>Haplorrhini</taxon>
        <taxon>Platyrrhini</taxon>
        <taxon>Cebidae</taxon>
        <taxon>Callitrichinae</taxon>
        <taxon>Callithrix</taxon>
        <taxon>Callithrix</taxon>
    </lineage>
</organism>
<keyword evidence="2" id="KW-1185">Reference proteome</keyword>
<name>A0A8I3X1R1_CALJA</name>
<dbReference type="Ensembl" id="ENSCJAT00000142591.1">
    <property type="protein sequence ID" value="ENSCJAP00000091304.1"/>
    <property type="gene ID" value="ENSCJAG00000081120.1"/>
</dbReference>
<evidence type="ECO:0000313" key="2">
    <source>
        <dbReference type="Proteomes" id="UP000008225"/>
    </source>
</evidence>
<protein>
    <recommendedName>
        <fullName evidence="3">DUF1725 domain-containing protein</fullName>
    </recommendedName>
</protein>
<dbReference type="Proteomes" id="UP000008225">
    <property type="component" value="Chromosome 2"/>
</dbReference>
<reference evidence="1 2" key="1">
    <citation type="submission" date="2009-03" db="EMBL/GenBank/DDBJ databases">
        <authorList>
            <person name="Warren W."/>
            <person name="Ye L."/>
            <person name="Minx P."/>
            <person name="Worley K."/>
            <person name="Gibbs R."/>
            <person name="Wilson R.K."/>
        </authorList>
    </citation>
    <scope>NUCLEOTIDE SEQUENCE [LARGE SCALE GENOMIC DNA]</scope>
</reference>
<dbReference type="AlphaFoldDB" id="A0A8I3X1R1"/>
<sequence>MFTAALFTIAKTWNQPKYPSVIDWTGKVWHIYIIEYYAAIKNDEFVSFAGTWMNLETIILSKLTQEQKIKHCLFSPIAGVWHKIISLKHT</sequence>
<evidence type="ECO:0008006" key="3">
    <source>
        <dbReference type="Google" id="ProtNLM"/>
    </source>
</evidence>